<accession>A0A8H4I295</accession>
<dbReference type="PROSITE" id="PS51384">
    <property type="entry name" value="FAD_FR"/>
    <property type="match status" value="1"/>
</dbReference>
<protein>
    <submittedName>
        <fullName evidence="4">Uncharacterized protein</fullName>
    </submittedName>
</protein>
<dbReference type="InterPro" id="IPR017938">
    <property type="entry name" value="Riboflavin_synthase-like_b-brl"/>
</dbReference>
<keyword evidence="2" id="KW-0520">NAD</keyword>
<dbReference type="PANTHER" id="PTHR46505:SF1">
    <property type="entry name" value="OXIDOREDUCTASE NAD-BINDING DOMAIN-CONTAINING PROTEIN 1"/>
    <property type="match status" value="1"/>
</dbReference>
<organism evidence="4 5">
    <name type="scientific">Aspergillus fumigatus</name>
    <name type="common">Neosartorya fumigata</name>
    <dbReference type="NCBI Taxonomy" id="746128"/>
    <lineage>
        <taxon>Eukaryota</taxon>
        <taxon>Fungi</taxon>
        <taxon>Dikarya</taxon>
        <taxon>Ascomycota</taxon>
        <taxon>Pezizomycotina</taxon>
        <taxon>Eurotiomycetes</taxon>
        <taxon>Eurotiomycetidae</taxon>
        <taxon>Eurotiales</taxon>
        <taxon>Aspergillaceae</taxon>
        <taxon>Aspergillus</taxon>
        <taxon>Aspergillus subgen. Fumigati</taxon>
    </lineage>
</organism>
<dbReference type="GO" id="GO:0005739">
    <property type="term" value="C:mitochondrion"/>
    <property type="evidence" value="ECO:0007669"/>
    <property type="project" value="TreeGrafter"/>
</dbReference>
<dbReference type="Proteomes" id="UP000813423">
    <property type="component" value="Unassembled WGS sequence"/>
</dbReference>
<dbReference type="CDD" id="cd00322">
    <property type="entry name" value="FNR_like"/>
    <property type="match status" value="1"/>
</dbReference>
<dbReference type="OMA" id="WIDFFIP"/>
<dbReference type="AlphaFoldDB" id="A0A8H4I295"/>
<evidence type="ECO:0000313" key="4">
    <source>
        <dbReference type="EMBL" id="KAH1904904.1"/>
    </source>
</evidence>
<dbReference type="InterPro" id="IPR052128">
    <property type="entry name" value="Oxidoreductase_NAD-binding"/>
</dbReference>
<dbReference type="SUPFAM" id="SSF52343">
    <property type="entry name" value="Ferredoxin reductase-like, C-terminal NADP-linked domain"/>
    <property type="match status" value="1"/>
</dbReference>
<dbReference type="SUPFAM" id="SSF63380">
    <property type="entry name" value="Riboflavin synthase domain-like"/>
    <property type="match status" value="1"/>
</dbReference>
<comment type="caution">
    <text evidence="4">The sequence shown here is derived from an EMBL/GenBank/DDBJ whole genome shotgun (WGS) entry which is preliminary data.</text>
</comment>
<evidence type="ECO:0000256" key="3">
    <source>
        <dbReference type="ARBA" id="ARBA00023128"/>
    </source>
</evidence>
<dbReference type="InterPro" id="IPR039261">
    <property type="entry name" value="FNR_nucleotide-bd"/>
</dbReference>
<evidence type="ECO:0000256" key="1">
    <source>
        <dbReference type="ARBA" id="ARBA00023002"/>
    </source>
</evidence>
<keyword evidence="1" id="KW-0560">Oxidoreductase</keyword>
<name>A0A8H4I295_ASPFM</name>
<sequence length="407" mass="45659">MQTPRLLWCHRLHRSPNASSILVAQSQRVPFIARLQPLSPHWSVPGAIRRQMDYASTRKASVPHLVRTAAEPRQNRMYTVRLSHIDEVNPTVRLIQLTIPPHVQSLEGQDERADGESDRPQPLTFLPGQWVDVHIPGLADAGGYSITSTPADAQVLPSPGAPVESPTDEETGLPPMDPRGRAPYVELAVQHAPSNPASAWLWRPKDEIQGQELSIRIGGSFVWPPSGINLDETKRVLFIAGGVGINPLMSILSHLNNNDDGTALHHQHSDIHFFYSTKIPRSAVPSLPEKSPQAYLDQILFLSRLREIIRCQSESGRLRISLRLFLTNLHDDFAPLLSEPQQDLTIYARRLQPDDLRKALQGSDGIIRPEETVCYICAPPKMTDEVASTLRDLLRDGKERVLFEKWW</sequence>
<dbReference type="EMBL" id="JAIBSC010000044">
    <property type="protein sequence ID" value="KAH1904904.1"/>
    <property type="molecule type" value="Genomic_DNA"/>
</dbReference>
<reference evidence="4" key="1">
    <citation type="submission" date="2021-08" db="EMBL/GenBank/DDBJ databases">
        <title>Global Aspergillus fumigatus from environmental and clinical sources.</title>
        <authorList>
            <person name="Barber A."/>
            <person name="Sae-Ong T."/>
        </authorList>
    </citation>
    <scope>NUCLEOTIDE SEQUENCE</scope>
    <source>
        <strain evidence="4">NRZ-2016-071</strain>
    </source>
</reference>
<evidence type="ECO:0000313" key="5">
    <source>
        <dbReference type="Proteomes" id="UP000813423"/>
    </source>
</evidence>
<gene>
    <name evidence="4" type="ORF">KXV57_006203</name>
</gene>
<proteinExistence type="predicted"/>
<keyword evidence="3" id="KW-0496">Mitochondrion</keyword>
<dbReference type="PANTHER" id="PTHR46505">
    <property type="entry name" value="OXIDOREDUCTASE NAD-BINDING DOMAIN-CONTAINING PROTEIN 1"/>
    <property type="match status" value="1"/>
</dbReference>
<dbReference type="InterPro" id="IPR017927">
    <property type="entry name" value="FAD-bd_FR_type"/>
</dbReference>
<evidence type="ECO:0000256" key="2">
    <source>
        <dbReference type="ARBA" id="ARBA00023027"/>
    </source>
</evidence>
<dbReference type="Gene3D" id="3.40.50.80">
    <property type="entry name" value="Nucleotide-binding domain of ferredoxin-NADP reductase (FNR) module"/>
    <property type="match status" value="1"/>
</dbReference>
<dbReference type="Gene3D" id="2.40.30.10">
    <property type="entry name" value="Translation factors"/>
    <property type="match status" value="1"/>
</dbReference>
<dbReference type="GO" id="GO:0016491">
    <property type="term" value="F:oxidoreductase activity"/>
    <property type="evidence" value="ECO:0007669"/>
    <property type="project" value="UniProtKB-KW"/>
</dbReference>